<dbReference type="EMBL" id="MU275973">
    <property type="protein sequence ID" value="KAI0044714.1"/>
    <property type="molecule type" value="Genomic_DNA"/>
</dbReference>
<organism evidence="1 2">
    <name type="scientific">Auriscalpium vulgare</name>
    <dbReference type="NCBI Taxonomy" id="40419"/>
    <lineage>
        <taxon>Eukaryota</taxon>
        <taxon>Fungi</taxon>
        <taxon>Dikarya</taxon>
        <taxon>Basidiomycota</taxon>
        <taxon>Agaricomycotina</taxon>
        <taxon>Agaricomycetes</taxon>
        <taxon>Russulales</taxon>
        <taxon>Auriscalpiaceae</taxon>
        <taxon>Auriscalpium</taxon>
    </lineage>
</organism>
<name>A0ACB8RL86_9AGAM</name>
<evidence type="ECO:0000313" key="2">
    <source>
        <dbReference type="Proteomes" id="UP000814033"/>
    </source>
</evidence>
<comment type="caution">
    <text evidence="1">The sequence shown here is derived from an EMBL/GenBank/DDBJ whole genome shotgun (WGS) entry which is preliminary data.</text>
</comment>
<reference evidence="1" key="2">
    <citation type="journal article" date="2022" name="New Phytol.">
        <title>Evolutionary transition to the ectomycorrhizal habit in the genomes of a hyperdiverse lineage of mushroom-forming fungi.</title>
        <authorList>
            <person name="Looney B."/>
            <person name="Miyauchi S."/>
            <person name="Morin E."/>
            <person name="Drula E."/>
            <person name="Courty P.E."/>
            <person name="Kohler A."/>
            <person name="Kuo A."/>
            <person name="LaButti K."/>
            <person name="Pangilinan J."/>
            <person name="Lipzen A."/>
            <person name="Riley R."/>
            <person name="Andreopoulos W."/>
            <person name="He G."/>
            <person name="Johnson J."/>
            <person name="Nolan M."/>
            <person name="Tritt A."/>
            <person name="Barry K.W."/>
            <person name="Grigoriev I.V."/>
            <person name="Nagy L.G."/>
            <person name="Hibbett D."/>
            <person name="Henrissat B."/>
            <person name="Matheny P.B."/>
            <person name="Labbe J."/>
            <person name="Martin F.M."/>
        </authorList>
    </citation>
    <scope>NUCLEOTIDE SEQUENCE</scope>
    <source>
        <strain evidence="1">FP105234-sp</strain>
    </source>
</reference>
<sequence>MCVRPHRSGKAIGSCVEMGCVGMQAIPSALRGARKRRSTPFPRLQVSSSSTPPYRPAQSTYPRTSTESAPSRVHRAASVAPSPLFKSQNASHGKTCPRLPHHTCIRASHPADRYRTRTREVALRAGSRVAGSDTITALEQATGPHTWKPTLSPSCPTAQLTSAVLPRIHAEVERRRLWILWSFSLDIGTRLTRPAQMNALASSPTQVPIARALCGCAVTGADRARTDVAAAHLTGLTPAPILASDIYPGPRSEYAHCPSQRPGPSNRQPDHAPSVRRLPSLSPSQSIYH</sequence>
<dbReference type="Proteomes" id="UP000814033">
    <property type="component" value="Unassembled WGS sequence"/>
</dbReference>
<keyword evidence="2" id="KW-1185">Reference proteome</keyword>
<reference evidence="1" key="1">
    <citation type="submission" date="2021-02" db="EMBL/GenBank/DDBJ databases">
        <authorList>
            <consortium name="DOE Joint Genome Institute"/>
            <person name="Ahrendt S."/>
            <person name="Looney B.P."/>
            <person name="Miyauchi S."/>
            <person name="Morin E."/>
            <person name="Drula E."/>
            <person name="Courty P.E."/>
            <person name="Chicoki N."/>
            <person name="Fauchery L."/>
            <person name="Kohler A."/>
            <person name="Kuo A."/>
            <person name="Labutti K."/>
            <person name="Pangilinan J."/>
            <person name="Lipzen A."/>
            <person name="Riley R."/>
            <person name="Andreopoulos W."/>
            <person name="He G."/>
            <person name="Johnson J."/>
            <person name="Barry K.W."/>
            <person name="Grigoriev I.V."/>
            <person name="Nagy L."/>
            <person name="Hibbett D."/>
            <person name="Henrissat B."/>
            <person name="Matheny P.B."/>
            <person name="Labbe J."/>
            <person name="Martin F."/>
        </authorList>
    </citation>
    <scope>NUCLEOTIDE SEQUENCE</scope>
    <source>
        <strain evidence="1">FP105234-sp</strain>
    </source>
</reference>
<accession>A0ACB8RL86</accession>
<proteinExistence type="predicted"/>
<gene>
    <name evidence="1" type="ORF">FA95DRAFT_222777</name>
</gene>
<evidence type="ECO:0000313" key="1">
    <source>
        <dbReference type="EMBL" id="KAI0044714.1"/>
    </source>
</evidence>
<protein>
    <submittedName>
        <fullName evidence="1">Uncharacterized protein</fullName>
    </submittedName>
</protein>